<dbReference type="PANTHER" id="PTHR35179:SF2">
    <property type="entry name" value="START DOMAIN-CONTAINING PROTEIN"/>
    <property type="match status" value="1"/>
</dbReference>
<dbReference type="AlphaFoldDB" id="A0AA38R5V6"/>
<evidence type="ECO:0000313" key="2">
    <source>
        <dbReference type="EMBL" id="KAJ9129858.1"/>
    </source>
</evidence>
<organism evidence="2 3">
    <name type="scientific">Pleurostoma richardsiae</name>
    <dbReference type="NCBI Taxonomy" id="41990"/>
    <lineage>
        <taxon>Eukaryota</taxon>
        <taxon>Fungi</taxon>
        <taxon>Dikarya</taxon>
        <taxon>Ascomycota</taxon>
        <taxon>Pezizomycotina</taxon>
        <taxon>Sordariomycetes</taxon>
        <taxon>Sordariomycetidae</taxon>
        <taxon>Calosphaeriales</taxon>
        <taxon>Pleurostomataceae</taxon>
        <taxon>Pleurostoma</taxon>
    </lineage>
</organism>
<keyword evidence="3" id="KW-1185">Reference proteome</keyword>
<evidence type="ECO:0000313" key="3">
    <source>
        <dbReference type="Proteomes" id="UP001174694"/>
    </source>
</evidence>
<gene>
    <name evidence="2" type="ORF">NKR23_g12438</name>
</gene>
<dbReference type="Proteomes" id="UP001174694">
    <property type="component" value="Unassembled WGS sequence"/>
</dbReference>
<protein>
    <submittedName>
        <fullName evidence="2">Geranylgeranyl pyrophosphate synthetase</fullName>
    </submittedName>
</protein>
<accession>A0AA38R5V6</accession>
<comment type="caution">
    <text evidence="2">The sequence shown here is derived from an EMBL/GenBank/DDBJ whole genome shotgun (WGS) entry which is preliminary data.</text>
</comment>
<evidence type="ECO:0000256" key="1">
    <source>
        <dbReference type="SAM" id="MobiDB-lite"/>
    </source>
</evidence>
<feature type="compositionally biased region" description="Acidic residues" evidence="1">
    <location>
        <begin position="592"/>
        <end position="612"/>
    </location>
</feature>
<reference evidence="2" key="1">
    <citation type="submission" date="2022-07" db="EMBL/GenBank/DDBJ databases">
        <title>Fungi with potential for degradation of polypropylene.</title>
        <authorList>
            <person name="Gostincar C."/>
        </authorList>
    </citation>
    <scope>NUCLEOTIDE SEQUENCE</scope>
    <source>
        <strain evidence="2">EXF-13308</strain>
    </source>
</reference>
<dbReference type="EMBL" id="JANBVO010000126">
    <property type="protein sequence ID" value="KAJ9129858.1"/>
    <property type="molecule type" value="Genomic_DNA"/>
</dbReference>
<feature type="region of interest" description="Disordered" evidence="1">
    <location>
        <begin position="581"/>
        <end position="612"/>
    </location>
</feature>
<name>A0AA38R5V6_9PEZI</name>
<sequence length="612" mass="67880">MASVLTAEITRRDLEDLPTQPSYVASITDVRHLSSYNWIEAPTPTIAVPGSPALWSAPGGPRQLKKDFGLVYIAQNAARHPDSPLEPLFRALHIMNPSFDLNSVDVVTDRNNIRKLLSFVNPGLSSNGLEPFTIGIEVIKNTAIFCREETKTHEFIGPYEFKGFGHEFEKAYTKSRVSGDTGHHRIIAYRFGDLNFIVRHVTDGYVAPTMQASSSNEPEHDGLSGMFASLSLSPNAGVSTATPAGSKLRIRKEGQVVPLQSTLEVKTRVVHKRLEIRDVAPQLWVSQTPKLVRAYHRNGTFQEPEVEDVAGAIKRWEQDKRGDLRKLAALINKILSVAKELGGSTVMKYDTMGDKLVVSKVAGKKMLPDDLYSKWDDALVETAAIPGESSTTAVRVADTEPLAGASAAPIAGASTGLGGSPDQSTAESSKKLADVPFFDVITYSIEHGFRHIFRRMPCQLADYRVLCNSLNTLAVDVVRQQNLKDVVRELKTGDDDYDPFERRTIKGSKAGARNAAFMMLYLFLVGESVSPARDGAVAYNAVLYVVSHRRKFKYRTRKMVRDAFEARFVVTYKQRMGLDKWPITDSQQDGGQDTEETTEEEADDYLWDSDWS</sequence>
<dbReference type="PANTHER" id="PTHR35179">
    <property type="entry name" value="PROTEIN CBG02620"/>
    <property type="match status" value="1"/>
</dbReference>
<proteinExistence type="predicted"/>